<dbReference type="GO" id="GO:0004518">
    <property type="term" value="F:nuclease activity"/>
    <property type="evidence" value="ECO:0007669"/>
    <property type="project" value="UniProtKB-KW"/>
</dbReference>
<dbReference type="PANTHER" id="PTHR22930:SF286">
    <property type="entry name" value="NUCLEASE HARBI1"/>
    <property type="match status" value="1"/>
</dbReference>
<keyword evidence="6" id="KW-0378">Hydrolase</keyword>
<dbReference type="Proteomes" id="UP000054495">
    <property type="component" value="Unassembled WGS sequence"/>
</dbReference>
<name>A0A0D6LQ19_9BILA</name>
<keyword evidence="4" id="KW-0540">Nuclease</keyword>
<dbReference type="AlphaFoldDB" id="A0A0D6LQ19"/>
<evidence type="ECO:0000259" key="8">
    <source>
        <dbReference type="Pfam" id="PF13359"/>
    </source>
</evidence>
<accession>A0A0D6LQ19</accession>
<evidence type="ECO:0000256" key="5">
    <source>
        <dbReference type="ARBA" id="ARBA00022723"/>
    </source>
</evidence>
<dbReference type="InterPro" id="IPR027806">
    <property type="entry name" value="HARBI1_dom"/>
</dbReference>
<organism evidence="9 10">
    <name type="scientific">Ancylostoma ceylanicum</name>
    <dbReference type="NCBI Taxonomy" id="53326"/>
    <lineage>
        <taxon>Eukaryota</taxon>
        <taxon>Metazoa</taxon>
        <taxon>Ecdysozoa</taxon>
        <taxon>Nematoda</taxon>
        <taxon>Chromadorea</taxon>
        <taxon>Rhabditida</taxon>
        <taxon>Rhabditina</taxon>
        <taxon>Rhabditomorpha</taxon>
        <taxon>Strongyloidea</taxon>
        <taxon>Ancylostomatidae</taxon>
        <taxon>Ancylostomatinae</taxon>
        <taxon>Ancylostoma</taxon>
    </lineage>
</organism>
<sequence>MLKLAGGIAPGLLGIGVTITALKASHFPGLPQSKTFAVKQCHNNDITPPCAMEGRAFSVGNDEREENELLMRAAAPRLFLPRRDSMEMLSDERFREQLRLTTRGLAFVLSLLEDDLQSSTRRSAALTPAQKLSISMNFFDSASIQRKTYGYSQATVSRVIAEVSDVLYSWREEFIHWPDEDRLAETRMAGIPEVVGAMDGTHIKIIAPVVDEDSYVNREDYHSLNLSIISDANQRIIWASAKYPGRVFKESRIYREFQQREKTRIILGDSAYGAKSFPLKPILRANRTPAEDRYTNAVCAGRAVVERAIGALKRQFFMLHLELRYEPEHCAKIRSSSLRAVPSATSEPEFEFQRSVEEEVDDFFIQDNEAPRDSAAGAAMRQHIIDTTIEILLVSVQFQAHSAQFQLRSLEFDPTPLDVNASPLHVDLQNLPSQIRHANFLVIEERSSVHEHGHRLLGPPAI</sequence>
<dbReference type="GO" id="GO:0005634">
    <property type="term" value="C:nucleus"/>
    <property type="evidence" value="ECO:0007669"/>
    <property type="project" value="UniProtKB-SubCell"/>
</dbReference>
<dbReference type="InterPro" id="IPR045249">
    <property type="entry name" value="HARBI1-like"/>
</dbReference>
<evidence type="ECO:0000313" key="10">
    <source>
        <dbReference type="Proteomes" id="UP000054495"/>
    </source>
</evidence>
<evidence type="ECO:0000256" key="6">
    <source>
        <dbReference type="ARBA" id="ARBA00022801"/>
    </source>
</evidence>
<dbReference type="GO" id="GO:0016787">
    <property type="term" value="F:hydrolase activity"/>
    <property type="evidence" value="ECO:0007669"/>
    <property type="project" value="UniProtKB-KW"/>
</dbReference>
<dbReference type="PANTHER" id="PTHR22930">
    <property type="match status" value="1"/>
</dbReference>
<dbReference type="Pfam" id="PF13359">
    <property type="entry name" value="DDE_Tnp_4"/>
    <property type="match status" value="1"/>
</dbReference>
<keyword evidence="5" id="KW-0479">Metal-binding</keyword>
<dbReference type="GO" id="GO:0046872">
    <property type="term" value="F:metal ion binding"/>
    <property type="evidence" value="ECO:0007669"/>
    <property type="project" value="UniProtKB-KW"/>
</dbReference>
<dbReference type="EMBL" id="KE124955">
    <property type="protein sequence ID" value="EPB74155.1"/>
    <property type="molecule type" value="Genomic_DNA"/>
</dbReference>
<feature type="domain" description="DDE Tnp4" evidence="8">
    <location>
        <begin position="198"/>
        <end position="333"/>
    </location>
</feature>
<comment type="similarity">
    <text evidence="3">Belongs to the HARBI1 family.</text>
</comment>
<evidence type="ECO:0000313" key="9">
    <source>
        <dbReference type="EMBL" id="EPB74155.1"/>
    </source>
</evidence>
<evidence type="ECO:0000256" key="1">
    <source>
        <dbReference type="ARBA" id="ARBA00001968"/>
    </source>
</evidence>
<comment type="subcellular location">
    <subcellularLocation>
        <location evidence="2">Nucleus</location>
    </subcellularLocation>
</comment>
<keyword evidence="7" id="KW-0539">Nucleus</keyword>
<evidence type="ECO:0000256" key="2">
    <source>
        <dbReference type="ARBA" id="ARBA00004123"/>
    </source>
</evidence>
<proteinExistence type="inferred from homology"/>
<protein>
    <submittedName>
        <fullName evidence="9">Transposase, IS4 family</fullName>
    </submittedName>
</protein>
<reference evidence="9 10" key="1">
    <citation type="submission" date="2013-05" db="EMBL/GenBank/DDBJ databases">
        <title>Draft genome of the parasitic nematode Anyclostoma ceylanicum.</title>
        <authorList>
            <person name="Mitreva M."/>
        </authorList>
    </citation>
    <scope>NUCLEOTIDE SEQUENCE [LARGE SCALE GENOMIC DNA]</scope>
</reference>
<gene>
    <name evidence="9" type="ORF">ANCCEY_06769</name>
</gene>
<comment type="cofactor">
    <cofactor evidence="1">
        <name>a divalent metal cation</name>
        <dbReference type="ChEBI" id="CHEBI:60240"/>
    </cofactor>
</comment>
<evidence type="ECO:0000256" key="3">
    <source>
        <dbReference type="ARBA" id="ARBA00006958"/>
    </source>
</evidence>
<evidence type="ECO:0000256" key="4">
    <source>
        <dbReference type="ARBA" id="ARBA00022722"/>
    </source>
</evidence>
<keyword evidence="10" id="KW-1185">Reference proteome</keyword>
<evidence type="ECO:0000256" key="7">
    <source>
        <dbReference type="ARBA" id="ARBA00023242"/>
    </source>
</evidence>